<dbReference type="AlphaFoldDB" id="A0A7Y3YQ73"/>
<gene>
    <name evidence="2" type="ORF">F0245_13115</name>
</gene>
<dbReference type="SUPFAM" id="SSF140566">
    <property type="entry name" value="FlgN-like"/>
    <property type="match status" value="1"/>
</dbReference>
<feature type="coiled-coil region" evidence="1">
    <location>
        <begin position="36"/>
        <end position="63"/>
    </location>
</feature>
<dbReference type="RefSeq" id="WP_171368034.1">
    <property type="nucleotide sequence ID" value="NZ_VTXW01000011.1"/>
</dbReference>
<evidence type="ECO:0008006" key="4">
    <source>
        <dbReference type="Google" id="ProtNLM"/>
    </source>
</evidence>
<reference evidence="2 3" key="1">
    <citation type="submission" date="2019-09" db="EMBL/GenBank/DDBJ databases">
        <title>Draft genome sequencing and comparative genomics of hatchery-associated Vibrios.</title>
        <authorList>
            <person name="Kehlet-Delgado H."/>
            <person name="Mueller R.S."/>
        </authorList>
    </citation>
    <scope>NUCLEOTIDE SEQUENCE [LARGE SCALE GENOMIC DNA]</scope>
    <source>
        <strain evidence="2 3">00-90-10</strain>
    </source>
</reference>
<evidence type="ECO:0000313" key="3">
    <source>
        <dbReference type="Proteomes" id="UP000525336"/>
    </source>
</evidence>
<evidence type="ECO:0000313" key="2">
    <source>
        <dbReference type="EMBL" id="NOH34288.1"/>
    </source>
</evidence>
<protein>
    <recommendedName>
        <fullName evidence="4">Flagellar protein FlgN</fullName>
    </recommendedName>
</protein>
<proteinExistence type="predicted"/>
<name>A0A7Y3YQ73_9VIBR</name>
<dbReference type="Proteomes" id="UP000525336">
    <property type="component" value="Unassembled WGS sequence"/>
</dbReference>
<dbReference type="Gene3D" id="1.20.58.300">
    <property type="entry name" value="FlgN-like"/>
    <property type="match status" value="1"/>
</dbReference>
<dbReference type="GO" id="GO:0044780">
    <property type="term" value="P:bacterial-type flagellum assembly"/>
    <property type="evidence" value="ECO:0007669"/>
    <property type="project" value="InterPro"/>
</dbReference>
<organism evidence="2 3">
    <name type="scientific">Vibrio chagasii</name>
    <dbReference type="NCBI Taxonomy" id="170679"/>
    <lineage>
        <taxon>Bacteria</taxon>
        <taxon>Pseudomonadati</taxon>
        <taxon>Pseudomonadota</taxon>
        <taxon>Gammaproteobacteria</taxon>
        <taxon>Vibrionales</taxon>
        <taxon>Vibrionaceae</taxon>
        <taxon>Vibrio</taxon>
    </lineage>
</organism>
<dbReference type="EMBL" id="VTXW01000011">
    <property type="protein sequence ID" value="NOH34288.1"/>
    <property type="molecule type" value="Genomic_DNA"/>
</dbReference>
<keyword evidence="1" id="KW-0175">Coiled coil</keyword>
<dbReference type="InterPro" id="IPR036679">
    <property type="entry name" value="FlgN-like_sf"/>
</dbReference>
<evidence type="ECO:0000256" key="1">
    <source>
        <dbReference type="SAM" id="Coils"/>
    </source>
</evidence>
<comment type="caution">
    <text evidence="2">The sequence shown here is derived from an EMBL/GenBank/DDBJ whole genome shotgun (WGS) entry which is preliminary data.</text>
</comment>
<accession>A0A7Y3YQ73</accession>
<sequence length="139" mass="15810">MERRSDLIGYITYGQHVLALSGELSARLDDIRVAILNREYQKLESLNQAITSLTQRLADADDKRFALAKRLGCEDRQYAKSMQARLKGKALQRVKTLDTEIELTINQCKTKLARQGSVMVMQHQAIEEALGKHQLRVNV</sequence>